<protein>
    <submittedName>
        <fullName evidence="2">Uncharacterized protein si:cabz01007807.1</fullName>
    </submittedName>
</protein>
<evidence type="ECO:0000313" key="2">
    <source>
        <dbReference type="RefSeq" id="XP_073763938.1"/>
    </source>
</evidence>
<name>A0AC58G2I1_DANRE</name>
<keyword evidence="1" id="KW-1185">Reference proteome</keyword>
<gene>
    <name evidence="2" type="primary">si:cabz01007807.1</name>
</gene>
<dbReference type="Proteomes" id="UP000000437">
    <property type="component" value="Chromosome 7"/>
</dbReference>
<accession>A0AC58G2I1</accession>
<sequence length="1239" mass="138098">MDGESLFAVSGFMMENGISSSSWNPFCSKPQDYSVTADVENNVFPNMNSFTAVNQSNGVHKTASFSDIDPFPAPDWIFSPPDFYKDSTPDAFQTTPVSDSWPEEIDIFKPYKEKVDNAPANQITESSPLSNRNTESLFSSNQNTESSSLLNRNTYSTSSPNQNTESLFSSNQNTESSFLMNRDTQSSSSPNQNTDSLFSSNQNTQSTFSPLSNQNIISSSSSNHNRKSLSSTNQSTESSSNQNTQFSSNQRDPLLEFILSRQKKFQAPPTFTSPCDSSFPQEASTNRDSFFEAPHISDQNSTSDDVFKTPSSTAGTSDADLRVFDPLFEPQSEVQSIQKSSLEALLINASRGLTDGGVQGTAGGETPSAYTSSGETTFRRRPPVPAPRRKSLKSLLPPPEAQVSTAVIEDDLRVYEDVLLTGQERCVEDWPENSPELSPEYKPAGKLRLRRDSLLFSETSDAGSGVDGTLKKNDKRTLGKKLRHSLLIRRSSKDKTGDELKSSETNTNSLHRGSKIIGDEFFAPDEEDQRNEAENKSKKSTKPKIITQRRGSKVKSAEAKGLTPDSKDEFTLKHADLSAFGEKNGDVKLQPQKSKSPVPHYPAKDTSAAGLKSLQGPAPIDSKYFPKDPFLNGDLGFRDRRESVDEEDRNTEEQFSVHTHEQKLKKKVSVKFVPQRGFVIGRSRIEKITKEKREEIPHFEENDEAELKGACGFTPHPHLKDEDGFDDLNDSVFPHKPHELKDDTFLKTEAGRSLSPQEFKNSYSNGYMGASSWDAMAADAEKAYPKALDGFLSDFSEKPREMQDCRPKKPAKFKVPRFPRRNSKNTEDPEMRQNHEASEMKKPPLLQVPPLQELRRDSWGVDLDEGPQKGADAELSEDFGWEEYTPDNKPQKPKETASHRRGSKNKDFPEDFLDPPGAAAADYHLSDAAKAEWTSAQMDMKRLRDQEEEQKLEQEEDEGDTDSLMEWWNTVEYWDEIPSNDTISSKEEETISFKAVAEQVHRGLRVYLKLFMERAELLYQHVLILYAIADDLSSFHHRSKIANIAGGTTTAVGGAAAIAGLALVPVTFGASIIISAIGLGVATAGGITAASATISDNINNMHDRKKIEVIVQDYETQLVEMQRCLQFIIEGLSRLRNHALLRRNNYYTGDWEVRRALQTISLVTEPVDKAEDIITNTLLKLASLHTGIDKYFTKDMKEVKKGCKKEVTAEVRSIAKQLHQGLVELNTIRGQLLDASGNI</sequence>
<organism evidence="1 2">
    <name type="scientific">Danio rerio</name>
    <name type="common">Zebrafish</name>
    <name type="synonym">Brachydanio rerio</name>
    <dbReference type="NCBI Taxonomy" id="7955"/>
    <lineage>
        <taxon>Eukaryota</taxon>
        <taxon>Metazoa</taxon>
        <taxon>Chordata</taxon>
        <taxon>Craniata</taxon>
        <taxon>Vertebrata</taxon>
        <taxon>Euteleostomi</taxon>
        <taxon>Actinopterygii</taxon>
        <taxon>Neopterygii</taxon>
        <taxon>Teleostei</taxon>
        <taxon>Ostariophysi</taxon>
        <taxon>Cypriniformes</taxon>
        <taxon>Danionidae</taxon>
        <taxon>Danioninae</taxon>
        <taxon>Danio</taxon>
    </lineage>
</organism>
<reference evidence="2" key="1">
    <citation type="submission" date="2025-08" db="UniProtKB">
        <authorList>
            <consortium name="RefSeq"/>
        </authorList>
    </citation>
    <scope>IDENTIFICATION</scope>
    <source>
        <strain evidence="2">Tuebingen</strain>
        <tissue evidence="2">Fibroblasts and whole tissue</tissue>
    </source>
</reference>
<dbReference type="RefSeq" id="XP_073763938.1">
    <property type="nucleotide sequence ID" value="XM_073907837.1"/>
</dbReference>
<proteinExistence type="predicted"/>
<evidence type="ECO:0000313" key="1">
    <source>
        <dbReference type="Proteomes" id="UP000000437"/>
    </source>
</evidence>